<dbReference type="OrthoDB" id="11558at10239"/>
<name>F4ZKV4_9BBAC</name>
<dbReference type="Proteomes" id="UP000203549">
    <property type="component" value="Segment"/>
</dbReference>
<reference evidence="1 2" key="1">
    <citation type="journal article" date="2011" name="Arch. Virol.">
        <title>Genomic sequencing and analysis of Clostera anachoreta granulovirus.</title>
        <authorList>
            <person name="Liang Z."/>
            <person name="Zhang X."/>
            <person name="Yin X."/>
            <person name="Cao S."/>
            <person name="Xu F."/>
        </authorList>
    </citation>
    <scope>NUCLEOTIDE SEQUENCE [LARGE SCALE GENOMIC DNA]</scope>
    <source>
        <strain evidence="1">ClanGV-HBHN</strain>
    </source>
</reference>
<dbReference type="Pfam" id="PF05081">
    <property type="entry name" value="AcMNPV_P18"/>
    <property type="match status" value="1"/>
</dbReference>
<dbReference type="GeneID" id="10722958"/>
<dbReference type="KEGG" id="vg:10722958"/>
<dbReference type="RefSeq" id="YP_004376285.1">
    <property type="nucleotide sequence ID" value="NC_015398.1"/>
</dbReference>
<sequence>MTLQLYTFKPSMETSCHDRHDTDDFYIQGVVESLHDEGKSKHACFLELKREQTVLLKRLGRDLIENVDGSFYRNHVLLDALKLYGLYSEEFDDDTSAFDVDVMNSTRETVTLLFDLFSHATNVVVYVSSTACGDDKIVKLLEELRDMGAVTLISTVSL</sequence>
<proteinExistence type="predicted"/>
<keyword evidence="2" id="KW-1185">Reference proteome</keyword>
<evidence type="ECO:0008006" key="3">
    <source>
        <dbReference type="Google" id="ProtNLM"/>
    </source>
</evidence>
<organism evidence="1 2">
    <name type="scientific">Clostera anachoreta granulovirus</name>
    <dbReference type="NCBI Taxonomy" id="283675"/>
    <lineage>
        <taxon>Viruses</taxon>
        <taxon>Viruses incertae sedis</taxon>
        <taxon>Naldaviricetes</taxon>
        <taxon>Lefavirales</taxon>
        <taxon>Baculoviridae</taxon>
        <taxon>Betabaculovirus</taxon>
        <taxon>Betabaculovirus clanachoretae</taxon>
    </lineage>
</organism>
<evidence type="ECO:0000313" key="1">
    <source>
        <dbReference type="EMBL" id="AEB00365.1"/>
    </source>
</evidence>
<evidence type="ECO:0000313" key="2">
    <source>
        <dbReference type="Proteomes" id="UP000203549"/>
    </source>
</evidence>
<dbReference type="EMBL" id="HQ116624">
    <property type="protein sequence ID" value="AEB00365.1"/>
    <property type="molecule type" value="Genomic_DNA"/>
</dbReference>
<dbReference type="InterPro" id="IPR007773">
    <property type="entry name" value="AcMNPV_P18"/>
</dbReference>
<protein>
    <recommendedName>
        <fullName evidence="3">P18</fullName>
    </recommendedName>
</protein>
<accession>F4ZKV4</accession>